<feature type="region of interest" description="Disordered" evidence="4">
    <location>
        <begin position="1"/>
        <end position="30"/>
    </location>
</feature>
<dbReference type="PROSITE" id="PS50936">
    <property type="entry name" value="ENGC_GTPASE"/>
    <property type="match status" value="1"/>
</dbReference>
<feature type="binding site" evidence="3">
    <location>
        <position position="298"/>
    </location>
    <ligand>
        <name>Zn(2+)</name>
        <dbReference type="ChEBI" id="CHEBI:29105"/>
    </ligand>
</feature>
<dbReference type="Gene3D" id="1.10.40.50">
    <property type="entry name" value="Probable gtpase engc, domain 3"/>
    <property type="match status" value="1"/>
</dbReference>
<gene>
    <name evidence="3 7" type="primary">rsgA</name>
    <name evidence="7" type="ORF">NP064_11700</name>
</gene>
<dbReference type="CDD" id="cd01854">
    <property type="entry name" value="YjeQ_EngC"/>
    <property type="match status" value="1"/>
</dbReference>
<dbReference type="Gene3D" id="3.40.50.300">
    <property type="entry name" value="P-loop containing nucleotide triphosphate hydrolases"/>
    <property type="match status" value="1"/>
</dbReference>
<feature type="binding site" evidence="3">
    <location>
        <begin position="211"/>
        <end position="219"/>
    </location>
    <ligand>
        <name>GTP</name>
        <dbReference type="ChEBI" id="CHEBI:37565"/>
    </ligand>
</feature>
<accession>A0ABY5KW73</accession>
<evidence type="ECO:0000259" key="5">
    <source>
        <dbReference type="PROSITE" id="PS50936"/>
    </source>
</evidence>
<keyword evidence="3" id="KW-0378">Hydrolase</keyword>
<feature type="compositionally biased region" description="Basic residues" evidence="4">
    <location>
        <begin position="14"/>
        <end position="25"/>
    </location>
</feature>
<evidence type="ECO:0000259" key="6">
    <source>
        <dbReference type="PROSITE" id="PS51721"/>
    </source>
</evidence>
<feature type="binding site" evidence="3">
    <location>
        <position position="304"/>
    </location>
    <ligand>
        <name>Zn(2+)</name>
        <dbReference type="ChEBI" id="CHEBI:29105"/>
    </ligand>
</feature>
<feature type="domain" description="EngC GTPase" evidence="5">
    <location>
        <begin position="121"/>
        <end position="272"/>
    </location>
</feature>
<keyword evidence="3" id="KW-0694">RNA-binding</keyword>
<dbReference type="PANTHER" id="PTHR32120:SF11">
    <property type="entry name" value="SMALL RIBOSOMAL SUBUNIT BIOGENESIS GTPASE RSGA 1, MITOCHONDRIAL-RELATED"/>
    <property type="match status" value="1"/>
</dbReference>
<keyword evidence="8" id="KW-1185">Reference proteome</keyword>
<dbReference type="PROSITE" id="PS51721">
    <property type="entry name" value="G_CP"/>
    <property type="match status" value="1"/>
</dbReference>
<reference evidence="7 8" key="1">
    <citation type="submission" date="2022-07" db="EMBL/GenBank/DDBJ databases">
        <title>Novel species in genus cellulomonas.</title>
        <authorList>
            <person name="Ye L."/>
        </authorList>
    </citation>
    <scope>NUCLEOTIDE SEQUENCE [LARGE SCALE GENOMIC DNA]</scope>
    <source>
        <strain evidence="8">zg-Y338</strain>
    </source>
</reference>
<evidence type="ECO:0000256" key="3">
    <source>
        <dbReference type="HAMAP-Rule" id="MF_01820"/>
    </source>
</evidence>
<keyword evidence="3" id="KW-0862">Zinc</keyword>
<dbReference type="HAMAP" id="MF_01820">
    <property type="entry name" value="GTPase_RsgA"/>
    <property type="match status" value="1"/>
</dbReference>
<comment type="subunit">
    <text evidence="3">Monomer. Associates with 30S ribosomal subunit, binds 16S rRNA.</text>
</comment>
<keyword evidence="2 3" id="KW-0342">GTP-binding</keyword>
<dbReference type="Proteomes" id="UP001316189">
    <property type="component" value="Chromosome"/>
</dbReference>
<evidence type="ECO:0000313" key="7">
    <source>
        <dbReference type="EMBL" id="UUI74459.1"/>
    </source>
</evidence>
<keyword evidence="3" id="KW-0699">rRNA-binding</keyword>
<comment type="function">
    <text evidence="3">One of several proteins that assist in the late maturation steps of the functional core of the 30S ribosomal subunit. Helps release RbfA from mature subunits. May play a role in the assembly of ribosomal proteins into the subunit. Circularly permuted GTPase that catalyzes slow GTP hydrolysis, GTPase activity is stimulated by the 30S ribosomal subunit.</text>
</comment>
<evidence type="ECO:0000313" key="8">
    <source>
        <dbReference type="Proteomes" id="UP001316189"/>
    </source>
</evidence>
<feature type="binding site" evidence="3">
    <location>
        <position position="311"/>
    </location>
    <ligand>
        <name>Zn(2+)</name>
        <dbReference type="ChEBI" id="CHEBI:29105"/>
    </ligand>
</feature>
<dbReference type="EMBL" id="CP101988">
    <property type="protein sequence ID" value="UUI74459.1"/>
    <property type="molecule type" value="Genomic_DNA"/>
</dbReference>
<evidence type="ECO:0000256" key="4">
    <source>
        <dbReference type="SAM" id="MobiDB-lite"/>
    </source>
</evidence>
<comment type="subcellular location">
    <subcellularLocation>
        <location evidence="3">Cytoplasm</location>
    </subcellularLocation>
</comment>
<feature type="binding site" evidence="3">
    <location>
        <position position="302"/>
    </location>
    <ligand>
        <name>Zn(2+)</name>
        <dbReference type="ChEBI" id="CHEBI:29105"/>
    </ligand>
</feature>
<evidence type="ECO:0000256" key="2">
    <source>
        <dbReference type="ARBA" id="ARBA00023134"/>
    </source>
</evidence>
<feature type="compositionally biased region" description="Basic and acidic residues" evidence="4">
    <location>
        <begin position="1"/>
        <end position="13"/>
    </location>
</feature>
<name>A0ABY5KW73_9CELL</name>
<dbReference type="InterPro" id="IPR027417">
    <property type="entry name" value="P-loop_NTPase"/>
</dbReference>
<dbReference type="InterPro" id="IPR010914">
    <property type="entry name" value="RsgA_GTPase_dom"/>
</dbReference>
<dbReference type="InterPro" id="IPR004881">
    <property type="entry name" value="Ribosome_biogen_GTPase_RsgA"/>
</dbReference>
<feature type="binding site" evidence="3">
    <location>
        <begin position="161"/>
        <end position="164"/>
    </location>
    <ligand>
        <name>GTP</name>
        <dbReference type="ChEBI" id="CHEBI:37565"/>
    </ligand>
</feature>
<dbReference type="EC" id="3.6.1.-" evidence="3"/>
<keyword evidence="3" id="KW-0690">Ribosome biogenesis</keyword>
<protein>
    <recommendedName>
        <fullName evidence="3">Small ribosomal subunit biogenesis GTPase RsgA</fullName>
        <ecNumber evidence="3">3.6.1.-</ecNumber>
    </recommendedName>
</protein>
<comment type="cofactor">
    <cofactor evidence="3">
        <name>Zn(2+)</name>
        <dbReference type="ChEBI" id="CHEBI:29105"/>
    </cofactor>
    <text evidence="3">Binds 1 zinc ion per subunit.</text>
</comment>
<dbReference type="PANTHER" id="PTHR32120">
    <property type="entry name" value="SMALL RIBOSOMAL SUBUNIT BIOGENESIS GTPASE RSGA"/>
    <property type="match status" value="1"/>
</dbReference>
<dbReference type="SUPFAM" id="SSF52540">
    <property type="entry name" value="P-loop containing nucleoside triphosphate hydrolases"/>
    <property type="match status" value="1"/>
</dbReference>
<dbReference type="InterPro" id="IPR030378">
    <property type="entry name" value="G_CP_dom"/>
</dbReference>
<dbReference type="NCBIfam" id="TIGR00157">
    <property type="entry name" value="ribosome small subunit-dependent GTPase A"/>
    <property type="match status" value="1"/>
</dbReference>
<evidence type="ECO:0000256" key="1">
    <source>
        <dbReference type="ARBA" id="ARBA00022741"/>
    </source>
</evidence>
<organism evidence="7 8">
    <name type="scientific">Cellulomonas chengniuliangii</name>
    <dbReference type="NCBI Taxonomy" id="2968084"/>
    <lineage>
        <taxon>Bacteria</taxon>
        <taxon>Bacillati</taxon>
        <taxon>Actinomycetota</taxon>
        <taxon>Actinomycetes</taxon>
        <taxon>Micrococcales</taxon>
        <taxon>Cellulomonadaceae</taxon>
        <taxon>Cellulomonas</taxon>
    </lineage>
</organism>
<feature type="region of interest" description="Disordered" evidence="4">
    <location>
        <begin position="343"/>
        <end position="366"/>
    </location>
</feature>
<keyword evidence="3" id="KW-0479">Metal-binding</keyword>
<keyword evidence="1 3" id="KW-0547">Nucleotide-binding</keyword>
<feature type="domain" description="CP-type G" evidence="6">
    <location>
        <begin position="112"/>
        <end position="274"/>
    </location>
</feature>
<keyword evidence="3" id="KW-0963">Cytoplasm</keyword>
<comment type="similarity">
    <text evidence="3">Belongs to the TRAFAC class YlqF/YawG GTPase family. RsgA subfamily.</text>
</comment>
<proteinExistence type="inferred from homology"/>
<sequence>MARRPLDESDVRVRPGRRGSRPRTKTRPEHADAEIALVTGVDRGRYTVLVEAGTPQERRAIAMKARELGRERVVPGDLVDLVGDTSGADGSLARIVRITERTTVLRRTADDTDPIERVIVANADQLVIVTALADPEPRTRMIDRCVAAAYDAGMDALLALTKADLADPAELVAMYAPIGVSVVVTSRTDGDIDGLEELRAALAGRTSVLVGHSGVGKSTLVNALVPDAYRAVGVVNDVTGRGRHTSTSAVALRVPEPPGTEPTWVIDTPGVRSFGLAHVTPEHLLGAFSDLSDVAQECPRGCTHTADAPDCALDEWVAAGPDATVQAARAARLASFRRLLASRTGTLDADPRGGGGHASGSEPQPS</sequence>
<dbReference type="Pfam" id="PF03193">
    <property type="entry name" value="RsgA_GTPase"/>
    <property type="match status" value="1"/>
</dbReference>
<dbReference type="RefSeq" id="WP_227569482.1">
    <property type="nucleotide sequence ID" value="NZ_CP101988.1"/>
</dbReference>